<organism evidence="1 2">
    <name type="scientific">Streptomyces telluris</name>
    <dbReference type="NCBI Taxonomy" id="2720021"/>
    <lineage>
        <taxon>Bacteria</taxon>
        <taxon>Bacillati</taxon>
        <taxon>Actinomycetota</taxon>
        <taxon>Actinomycetes</taxon>
        <taxon>Kitasatosporales</taxon>
        <taxon>Streptomycetaceae</taxon>
        <taxon>Streptomyces</taxon>
    </lineage>
</organism>
<accession>A0A9X2LLK1</accession>
<dbReference type="AlphaFoldDB" id="A0A9X2LLK1"/>
<keyword evidence="2" id="KW-1185">Reference proteome</keyword>
<name>A0A9X2LLK1_9ACTN</name>
<dbReference type="Proteomes" id="UP001142374">
    <property type="component" value="Unassembled WGS sequence"/>
</dbReference>
<gene>
    <name evidence="1" type="ORF">NQU55_25330</name>
</gene>
<reference evidence="1" key="1">
    <citation type="submission" date="2022-06" db="EMBL/GenBank/DDBJ databases">
        <title>WGS of actinobacteria.</title>
        <authorList>
            <person name="Thawai C."/>
        </authorList>
    </citation>
    <scope>NUCLEOTIDE SEQUENCE</scope>
    <source>
        <strain evidence="1">AA8</strain>
    </source>
</reference>
<evidence type="ECO:0000313" key="1">
    <source>
        <dbReference type="EMBL" id="MCQ8773062.1"/>
    </source>
</evidence>
<comment type="caution">
    <text evidence="1">The sequence shown here is derived from an EMBL/GenBank/DDBJ whole genome shotgun (WGS) entry which is preliminary data.</text>
</comment>
<dbReference type="EMBL" id="JANIID010000027">
    <property type="protein sequence ID" value="MCQ8773062.1"/>
    <property type="molecule type" value="Genomic_DNA"/>
</dbReference>
<evidence type="ECO:0000313" key="2">
    <source>
        <dbReference type="Proteomes" id="UP001142374"/>
    </source>
</evidence>
<protein>
    <submittedName>
        <fullName evidence="1">Uncharacterized protein</fullName>
    </submittedName>
</protein>
<dbReference type="RefSeq" id="WP_256791192.1">
    <property type="nucleotide sequence ID" value="NZ_JANIID010000027.1"/>
</dbReference>
<sequence length="106" mass="12123">MDENTQDFISSAFGPSYINEPEVLKANLVHSLSAPGIFTKTRKAQRDGFAEVIRNRDMSLTDWDIITEGVIRFPTEDEMYVFLQASYDYFFGDAPEPPDYPESDED</sequence>
<proteinExistence type="predicted"/>